<reference evidence="2 3" key="1">
    <citation type="journal article" date="2014" name="Curr. Biol.">
        <title>The genome of the clonal raider ant Cerapachys biroi.</title>
        <authorList>
            <person name="Oxley P.R."/>
            <person name="Ji L."/>
            <person name="Fetter-Pruneda I."/>
            <person name="McKenzie S.K."/>
            <person name="Li C."/>
            <person name="Hu H."/>
            <person name="Zhang G."/>
            <person name="Kronauer D.J."/>
        </authorList>
    </citation>
    <scope>NUCLEOTIDE SEQUENCE [LARGE SCALE GENOMIC DNA]</scope>
</reference>
<evidence type="ECO:0000313" key="2">
    <source>
        <dbReference type="EMBL" id="EZA58846.1"/>
    </source>
</evidence>
<feature type="region of interest" description="Disordered" evidence="1">
    <location>
        <begin position="81"/>
        <end position="110"/>
    </location>
</feature>
<dbReference type="Proteomes" id="UP000053097">
    <property type="component" value="Unassembled WGS sequence"/>
</dbReference>
<evidence type="ECO:0000313" key="3">
    <source>
        <dbReference type="Proteomes" id="UP000053097"/>
    </source>
</evidence>
<evidence type="ECO:0000256" key="1">
    <source>
        <dbReference type="SAM" id="MobiDB-lite"/>
    </source>
</evidence>
<name>A0A026WT38_OOCBI</name>
<organism evidence="2 3">
    <name type="scientific">Ooceraea biroi</name>
    <name type="common">Clonal raider ant</name>
    <name type="synonym">Cerapachys biroi</name>
    <dbReference type="NCBI Taxonomy" id="2015173"/>
    <lineage>
        <taxon>Eukaryota</taxon>
        <taxon>Metazoa</taxon>
        <taxon>Ecdysozoa</taxon>
        <taxon>Arthropoda</taxon>
        <taxon>Hexapoda</taxon>
        <taxon>Insecta</taxon>
        <taxon>Pterygota</taxon>
        <taxon>Neoptera</taxon>
        <taxon>Endopterygota</taxon>
        <taxon>Hymenoptera</taxon>
        <taxon>Apocrita</taxon>
        <taxon>Aculeata</taxon>
        <taxon>Formicoidea</taxon>
        <taxon>Formicidae</taxon>
        <taxon>Dorylinae</taxon>
        <taxon>Ooceraea</taxon>
    </lineage>
</organism>
<keyword evidence="3" id="KW-1185">Reference proteome</keyword>
<dbReference type="AlphaFoldDB" id="A0A026WT38"/>
<feature type="region of interest" description="Disordered" evidence="1">
    <location>
        <begin position="28"/>
        <end position="54"/>
    </location>
</feature>
<gene>
    <name evidence="2" type="ORF">X777_15015</name>
</gene>
<sequence>MPRVVTTSRYVTTLGFMAYLTGTQVASPEADNARKKGAHLATRDSNGRQGTRQRLSNLRVRWDVENVTGLVLQHSKETARRLGVDSRRGPHCLTRQTDKGAPGPRVPWASRRPAMPQRLVSRPRHIAPCSWATLIDVPSVSDE</sequence>
<proteinExistence type="predicted"/>
<accession>A0A026WT38</accession>
<dbReference type="EMBL" id="KK107119">
    <property type="protein sequence ID" value="EZA58846.1"/>
    <property type="molecule type" value="Genomic_DNA"/>
</dbReference>
<protein>
    <submittedName>
        <fullName evidence="2">Uncharacterized protein</fullName>
    </submittedName>
</protein>